<organism evidence="1 2">
    <name type="scientific">Kouleothrix aurantiaca</name>
    <dbReference type="NCBI Taxonomy" id="186479"/>
    <lineage>
        <taxon>Bacteria</taxon>
        <taxon>Bacillati</taxon>
        <taxon>Chloroflexota</taxon>
        <taxon>Chloroflexia</taxon>
        <taxon>Chloroflexales</taxon>
        <taxon>Roseiflexineae</taxon>
        <taxon>Roseiflexaceae</taxon>
        <taxon>Kouleothrix</taxon>
    </lineage>
</organism>
<evidence type="ECO:0000313" key="2">
    <source>
        <dbReference type="Proteomes" id="UP000050509"/>
    </source>
</evidence>
<comment type="caution">
    <text evidence="1">The sequence shown here is derived from an EMBL/GenBank/DDBJ whole genome shotgun (WGS) entry which is preliminary data.</text>
</comment>
<gene>
    <name evidence="1" type="ORF">SE17_30880</name>
</gene>
<dbReference type="Proteomes" id="UP000050509">
    <property type="component" value="Unassembled WGS sequence"/>
</dbReference>
<protein>
    <submittedName>
        <fullName evidence="1">Uncharacterized protein</fullName>
    </submittedName>
</protein>
<sequence>MNTSPETIARSYRAEPHALFGACLTALGTTQARIERHDIERGLIVARAGQGWLAPASEITLRIGPAGSGMAQVAASMRPLRRGGDPRFLPALLQLIDGMLQV</sequence>
<dbReference type="AlphaFoldDB" id="A0A0N8PRF0"/>
<reference evidence="1 2" key="1">
    <citation type="submission" date="2015-09" db="EMBL/GenBank/DDBJ databases">
        <title>Draft genome sequence of Kouleothrix aurantiaca JCM 19913.</title>
        <authorList>
            <person name="Hemp J."/>
        </authorList>
    </citation>
    <scope>NUCLEOTIDE SEQUENCE [LARGE SCALE GENOMIC DNA]</scope>
    <source>
        <strain evidence="1 2">COM-B</strain>
    </source>
</reference>
<accession>A0A0N8PRF0</accession>
<dbReference type="EMBL" id="LJCR01001776">
    <property type="protein sequence ID" value="KPV49741.1"/>
    <property type="molecule type" value="Genomic_DNA"/>
</dbReference>
<name>A0A0N8PRF0_9CHLR</name>
<keyword evidence="2" id="KW-1185">Reference proteome</keyword>
<evidence type="ECO:0000313" key="1">
    <source>
        <dbReference type="EMBL" id="KPV49741.1"/>
    </source>
</evidence>
<proteinExistence type="predicted"/>